<keyword evidence="2 6" id="KW-0812">Transmembrane</keyword>
<evidence type="ECO:0000256" key="6">
    <source>
        <dbReference type="SAM" id="Phobius"/>
    </source>
</evidence>
<evidence type="ECO:0000313" key="8">
    <source>
        <dbReference type="Proteomes" id="UP000242875"/>
    </source>
</evidence>
<organism evidence="7 8">
    <name type="scientific">Bifiguratus adelaidae</name>
    <dbReference type="NCBI Taxonomy" id="1938954"/>
    <lineage>
        <taxon>Eukaryota</taxon>
        <taxon>Fungi</taxon>
        <taxon>Fungi incertae sedis</taxon>
        <taxon>Mucoromycota</taxon>
        <taxon>Mucoromycotina</taxon>
        <taxon>Endogonomycetes</taxon>
        <taxon>Endogonales</taxon>
        <taxon>Endogonales incertae sedis</taxon>
        <taxon>Bifiguratus</taxon>
    </lineage>
</organism>
<feature type="compositionally biased region" description="Polar residues" evidence="5">
    <location>
        <begin position="494"/>
        <end position="507"/>
    </location>
</feature>
<evidence type="ECO:0008006" key="9">
    <source>
        <dbReference type="Google" id="ProtNLM"/>
    </source>
</evidence>
<feature type="transmembrane region" description="Helical" evidence="6">
    <location>
        <begin position="146"/>
        <end position="165"/>
    </location>
</feature>
<dbReference type="GO" id="GO:0004930">
    <property type="term" value="F:G protein-coupled receptor activity"/>
    <property type="evidence" value="ECO:0007669"/>
    <property type="project" value="TreeGrafter"/>
</dbReference>
<feature type="compositionally biased region" description="Low complexity" evidence="5">
    <location>
        <begin position="477"/>
        <end position="492"/>
    </location>
</feature>
<feature type="transmembrane region" description="Helical" evidence="6">
    <location>
        <begin position="195"/>
        <end position="218"/>
    </location>
</feature>
<dbReference type="PANTHER" id="PTHR23112:SF0">
    <property type="entry name" value="TRANSMEMBRANE PROTEIN 116"/>
    <property type="match status" value="1"/>
</dbReference>
<sequence>MEAYKGRSALIPDLTLSSEENAILATINMTLNVISIISAFTVIVVVVAIRLYDKRLIDRVSLRLNAAISATDLVRSVSLLIYTLASGSRRDTGEVSVFVSPHACAFAAFLLVWLSNQYLFLTAAIAYNLRYLFLQHHPFQPGMEKWYYIVSILASLILAAIPWAAGRFGYDMAQQYCWYTPSYAPVSQIWESFTFLGPVIASLVYCTVIVCLVAWRIWSENRQLDVIMTAAHCENALHLDGITYTNDKDAEEARSECVVARVKRIFRRLSSKYSSRAFSVNIPDIDPFAQHQYNRRLTKKIINQSVRRILLYVIIPLVTQLGFLVSEIWMYARDEASFGLNVWSVITNGLPGTLNLAAFVVDPAVIAAWATIRQDLILEYAPPVPEKKTSYQHLAGSFPNSHRRDEEPTLHPYAVTNELSDLSNNTSQLSRTVTEHSEDSRPRKRRISTRENTEGEPIPQPDLSHLTIDINQGTILPSRHPSSPVSHPTPASQGHLSPLNSPSSMTVTGLRRPSLNPSSTCRHSHRTYDDDTSLQARFLRFIVRNFLYSKKDAQAQAALASSTGQVRPSFAFPQHDPTRLSVGRPGSFLRQSVDLGQPASRRASGERSMDLRAVLKQIDGPEADS</sequence>
<accession>A0A261Y6F2</accession>
<feature type="region of interest" description="Disordered" evidence="5">
    <location>
        <begin position="419"/>
        <end position="528"/>
    </location>
</feature>
<comment type="caution">
    <text evidence="7">The sequence shown here is derived from an EMBL/GenBank/DDBJ whole genome shotgun (WGS) entry which is preliminary data.</text>
</comment>
<feature type="region of interest" description="Disordered" evidence="5">
    <location>
        <begin position="589"/>
        <end position="625"/>
    </location>
</feature>
<evidence type="ECO:0000313" key="7">
    <source>
        <dbReference type="EMBL" id="OZJ06182.1"/>
    </source>
</evidence>
<keyword evidence="3 6" id="KW-1133">Transmembrane helix</keyword>
<proteinExistence type="predicted"/>
<evidence type="ECO:0000256" key="4">
    <source>
        <dbReference type="ARBA" id="ARBA00023136"/>
    </source>
</evidence>
<feature type="compositionally biased region" description="Polar residues" evidence="5">
    <location>
        <begin position="419"/>
        <end position="432"/>
    </location>
</feature>
<evidence type="ECO:0000256" key="5">
    <source>
        <dbReference type="SAM" id="MobiDB-lite"/>
    </source>
</evidence>
<gene>
    <name evidence="7" type="ORF">BZG36_01020</name>
</gene>
<keyword evidence="8" id="KW-1185">Reference proteome</keyword>
<keyword evidence="4 6" id="KW-0472">Membrane</keyword>
<dbReference type="SUPFAM" id="SSF81321">
    <property type="entry name" value="Family A G protein-coupled receptor-like"/>
    <property type="match status" value="1"/>
</dbReference>
<reference evidence="7 8" key="1">
    <citation type="journal article" date="2017" name="Mycologia">
        <title>Bifiguratus adelaidae, gen. et sp. nov., a new member of Mucoromycotina in endophytic and soil-dwelling habitats.</title>
        <authorList>
            <person name="Torres-Cruz T.J."/>
            <person name="Billingsley Tobias T.L."/>
            <person name="Almatruk M."/>
            <person name="Hesse C."/>
            <person name="Kuske C.R."/>
            <person name="Desiro A."/>
            <person name="Benucci G.M."/>
            <person name="Bonito G."/>
            <person name="Stajich J.E."/>
            <person name="Dunlap C."/>
            <person name="Arnold A.E."/>
            <person name="Porras-Alfaro A."/>
        </authorList>
    </citation>
    <scope>NUCLEOTIDE SEQUENCE [LARGE SCALE GENOMIC DNA]</scope>
    <source>
        <strain evidence="7 8">AZ0501</strain>
    </source>
</reference>
<dbReference type="GO" id="GO:0007189">
    <property type="term" value="P:adenylate cyclase-activating G protein-coupled receptor signaling pathway"/>
    <property type="evidence" value="ECO:0007669"/>
    <property type="project" value="TreeGrafter"/>
</dbReference>
<feature type="transmembrane region" description="Helical" evidence="6">
    <location>
        <begin position="22"/>
        <end position="52"/>
    </location>
</feature>
<dbReference type="GO" id="GO:0005886">
    <property type="term" value="C:plasma membrane"/>
    <property type="evidence" value="ECO:0007669"/>
    <property type="project" value="TreeGrafter"/>
</dbReference>
<dbReference type="EMBL" id="MVBO01000006">
    <property type="protein sequence ID" value="OZJ06182.1"/>
    <property type="molecule type" value="Genomic_DNA"/>
</dbReference>
<dbReference type="Proteomes" id="UP000242875">
    <property type="component" value="Unassembled WGS sequence"/>
</dbReference>
<comment type="subcellular location">
    <subcellularLocation>
        <location evidence="1">Membrane</location>
        <topology evidence="1">Multi-pass membrane protein</topology>
    </subcellularLocation>
</comment>
<feature type="transmembrane region" description="Helical" evidence="6">
    <location>
        <begin position="105"/>
        <end position="126"/>
    </location>
</feature>
<evidence type="ECO:0000256" key="2">
    <source>
        <dbReference type="ARBA" id="ARBA00022692"/>
    </source>
</evidence>
<dbReference type="Gene3D" id="1.20.1070.10">
    <property type="entry name" value="Rhodopsin 7-helix transmembrane proteins"/>
    <property type="match status" value="1"/>
</dbReference>
<evidence type="ECO:0000256" key="1">
    <source>
        <dbReference type="ARBA" id="ARBA00004141"/>
    </source>
</evidence>
<feature type="transmembrane region" description="Helical" evidence="6">
    <location>
        <begin position="309"/>
        <end position="332"/>
    </location>
</feature>
<name>A0A261Y6F2_9FUNG</name>
<evidence type="ECO:0000256" key="3">
    <source>
        <dbReference type="ARBA" id="ARBA00022989"/>
    </source>
</evidence>
<dbReference type="OrthoDB" id="2282627at2759"/>
<dbReference type="AlphaFoldDB" id="A0A261Y6F2"/>
<dbReference type="PANTHER" id="PTHR23112">
    <property type="entry name" value="G PROTEIN-COUPLED RECEPTOR 157-RELATED"/>
    <property type="match status" value="1"/>
</dbReference>
<protein>
    <recommendedName>
        <fullName evidence="9">G-protein coupled receptors family 2 profile 2 domain-containing protein</fullName>
    </recommendedName>
</protein>